<dbReference type="GO" id="GO:0008156">
    <property type="term" value="P:negative regulation of DNA replication"/>
    <property type="evidence" value="ECO:0007669"/>
    <property type="project" value="TreeGrafter"/>
</dbReference>
<keyword evidence="15" id="KW-1185">Reference proteome</keyword>
<dbReference type="PIRSF" id="PIRSF038016">
    <property type="entry name" value="Telomere_bd-1_Pin2"/>
    <property type="match status" value="1"/>
</dbReference>
<evidence type="ECO:0000256" key="4">
    <source>
        <dbReference type="ARBA" id="ARBA00022553"/>
    </source>
</evidence>
<dbReference type="GeneID" id="108230283"/>
<dbReference type="Ensembl" id="ENSKMAT00000009520.1">
    <property type="protein sequence ID" value="ENSKMAP00000009379.1"/>
    <property type="gene ID" value="ENSKMAG00000007033.1"/>
</dbReference>
<reference evidence="14" key="2">
    <citation type="submission" date="2025-09" db="UniProtKB">
        <authorList>
            <consortium name="Ensembl"/>
        </authorList>
    </citation>
    <scope>IDENTIFICATION</scope>
</reference>
<keyword evidence="9 10" id="KW-0131">Cell cycle</keyword>
<dbReference type="PANTHER" id="PTHR46734">
    <property type="entry name" value="TELOMERIC REPEAT-BINDING FACTOR 1 TERF1"/>
    <property type="match status" value="1"/>
</dbReference>
<dbReference type="CDD" id="cd11660">
    <property type="entry name" value="SANT_TRF"/>
    <property type="match status" value="1"/>
</dbReference>
<dbReference type="GO" id="GO:0005654">
    <property type="term" value="C:nucleoplasm"/>
    <property type="evidence" value="ECO:0007669"/>
    <property type="project" value="UniProtKB-ARBA"/>
</dbReference>
<proteinExistence type="predicted"/>
<dbReference type="GO" id="GO:0042803">
    <property type="term" value="F:protein homodimerization activity"/>
    <property type="evidence" value="ECO:0007669"/>
    <property type="project" value="UniProtKB-UniRule"/>
</dbReference>
<dbReference type="GO" id="GO:0098505">
    <property type="term" value="F:G-rich strand telomeric DNA binding"/>
    <property type="evidence" value="ECO:0007669"/>
    <property type="project" value="TreeGrafter"/>
</dbReference>
<dbReference type="PANTHER" id="PTHR46734:SF1">
    <property type="entry name" value="TELOMERIC REPEAT-BINDING FACTOR 1"/>
    <property type="match status" value="1"/>
</dbReference>
<feature type="domain" description="Myb-like" evidence="12">
    <location>
        <begin position="314"/>
        <end position="360"/>
    </location>
</feature>
<evidence type="ECO:0000256" key="3">
    <source>
        <dbReference type="ARBA" id="ARBA00022499"/>
    </source>
</evidence>
<dbReference type="GO" id="GO:0008301">
    <property type="term" value="F:DNA binding, bending"/>
    <property type="evidence" value="ECO:0007669"/>
    <property type="project" value="TreeGrafter"/>
</dbReference>
<dbReference type="GeneTree" id="ENSGT00940000155268"/>
<dbReference type="InterPro" id="IPR001005">
    <property type="entry name" value="SANT/Myb"/>
</dbReference>
<evidence type="ECO:0000256" key="9">
    <source>
        <dbReference type="ARBA" id="ARBA00023306"/>
    </source>
</evidence>
<comment type="subunit">
    <text evidence="10">Homodimer.</text>
</comment>
<reference evidence="14" key="1">
    <citation type="submission" date="2025-08" db="UniProtKB">
        <authorList>
            <consortium name="Ensembl"/>
        </authorList>
    </citation>
    <scope>IDENTIFICATION</scope>
</reference>
<keyword evidence="5" id="KW-0832">Ubl conjugation</keyword>
<feature type="domain" description="HTH myb-type" evidence="13">
    <location>
        <begin position="308"/>
        <end position="364"/>
    </location>
</feature>
<dbReference type="InterPro" id="IPR017357">
    <property type="entry name" value="TERF1/2"/>
</dbReference>
<dbReference type="OrthoDB" id="608866at2759"/>
<dbReference type="GO" id="GO:0003691">
    <property type="term" value="F:double-stranded telomeric DNA binding"/>
    <property type="evidence" value="ECO:0007669"/>
    <property type="project" value="UniProtKB-UniRule"/>
</dbReference>
<evidence type="ECO:0000256" key="7">
    <source>
        <dbReference type="ARBA" id="ARBA00023125"/>
    </source>
</evidence>
<evidence type="ECO:0000256" key="8">
    <source>
        <dbReference type="ARBA" id="ARBA00023242"/>
    </source>
</evidence>
<keyword evidence="7 10" id="KW-0238">DNA-binding</keyword>
<dbReference type="InterPro" id="IPR036507">
    <property type="entry name" value="Telomere_rpt-bd_fac_dimer_sf"/>
</dbReference>
<evidence type="ECO:0000256" key="2">
    <source>
        <dbReference type="ARBA" id="ARBA00022454"/>
    </source>
</evidence>
<dbReference type="GO" id="GO:1905839">
    <property type="term" value="P:negative regulation of telomeric D-loop disassembly"/>
    <property type="evidence" value="ECO:0007669"/>
    <property type="project" value="TreeGrafter"/>
</dbReference>
<dbReference type="InterPro" id="IPR009057">
    <property type="entry name" value="Homeodomain-like_sf"/>
</dbReference>
<dbReference type="GO" id="GO:0007004">
    <property type="term" value="P:telomere maintenance via telomerase"/>
    <property type="evidence" value="ECO:0007669"/>
    <property type="project" value="TreeGrafter"/>
</dbReference>
<evidence type="ECO:0000259" key="13">
    <source>
        <dbReference type="PROSITE" id="PS51294"/>
    </source>
</evidence>
<evidence type="ECO:0000256" key="1">
    <source>
        <dbReference type="ARBA" id="ARBA00004574"/>
    </source>
</evidence>
<comment type="function">
    <text evidence="10">Binds the telomeric double-stranded 5'-TTAGGG-3' repeat.</text>
</comment>
<dbReference type="InterPro" id="IPR052450">
    <property type="entry name" value="TRBD-Containing_Protein"/>
</dbReference>
<dbReference type="PROSITE" id="PS50090">
    <property type="entry name" value="MYB_LIKE"/>
    <property type="match status" value="1"/>
</dbReference>
<organism evidence="14 15">
    <name type="scientific">Kryptolebias marmoratus</name>
    <name type="common">Mangrove killifish</name>
    <name type="synonym">Rivulus marmoratus</name>
    <dbReference type="NCBI Taxonomy" id="37003"/>
    <lineage>
        <taxon>Eukaryota</taxon>
        <taxon>Metazoa</taxon>
        <taxon>Chordata</taxon>
        <taxon>Craniata</taxon>
        <taxon>Vertebrata</taxon>
        <taxon>Euteleostomi</taxon>
        <taxon>Actinopterygii</taxon>
        <taxon>Neopterygii</taxon>
        <taxon>Teleostei</taxon>
        <taxon>Neoteleostei</taxon>
        <taxon>Acanthomorphata</taxon>
        <taxon>Ovalentaria</taxon>
        <taxon>Atherinomorphae</taxon>
        <taxon>Cyprinodontiformes</taxon>
        <taxon>Rivulidae</taxon>
        <taxon>Kryptolebias</taxon>
    </lineage>
</organism>
<dbReference type="AlphaFoldDB" id="A0A3Q3ADT3"/>
<evidence type="ECO:0000256" key="10">
    <source>
        <dbReference type="PIRNR" id="PIRNR038016"/>
    </source>
</evidence>
<evidence type="ECO:0000313" key="15">
    <source>
        <dbReference type="Proteomes" id="UP000264800"/>
    </source>
</evidence>
<evidence type="ECO:0000256" key="5">
    <source>
        <dbReference type="ARBA" id="ARBA00022843"/>
    </source>
</evidence>
<dbReference type="RefSeq" id="XP_017261839.1">
    <property type="nucleotide sequence ID" value="XM_017406350.3"/>
</dbReference>
<dbReference type="InterPro" id="IPR013867">
    <property type="entry name" value="Telomere_rpt-bd_fac_dimer_dom"/>
</dbReference>
<dbReference type="Gene3D" id="1.25.40.210">
    <property type="entry name" value="Telomere repeat-binding factor, dimerisation domain"/>
    <property type="match status" value="1"/>
</dbReference>
<dbReference type="OMA" id="HMENRYF"/>
<feature type="region of interest" description="Disordered" evidence="11">
    <location>
        <begin position="230"/>
        <end position="257"/>
    </location>
</feature>
<sequence length="366" mass="41445">MESDVETRSSSKSENTDESVSFSRVTAVATEWMVDFLFVSLCRRFQEGNLDEFNETLSVLQAISQGKSIKGAAHKEKLLICAFLTRVMSGKELDVLFEADEAVMPLMSAANVWSNLESAVDDERLFKNISVHLLVQSVAVCLEKGQKSLASSALKWFEKSHECPRNLEVKLSTIVTKMETYHPFLLSFSFDHLLEMIESFLDSYLKKNPSDYLLKAAADVVQSSQNMECLEDVESPGSNPSESPTKSVRKNKKTKRKLLPSSNGEIWVPDATKKPRVSVERLYKHELSQMMAGKSLKTHTVTSRVTYKRKTHQKWTPLLDKCLKEGVKRHGVGKWALILKDHDFQGRTGTMLKDRWRVLLKAHEVG</sequence>
<dbReference type="Pfam" id="PF00249">
    <property type="entry name" value="Myb_DNA-binding"/>
    <property type="match status" value="1"/>
</dbReference>
<dbReference type="InterPro" id="IPR017930">
    <property type="entry name" value="Myb_dom"/>
</dbReference>
<dbReference type="GO" id="GO:0071532">
    <property type="term" value="F:ankyrin repeat binding"/>
    <property type="evidence" value="ECO:0007669"/>
    <property type="project" value="TreeGrafter"/>
</dbReference>
<dbReference type="CTD" id="7013"/>
<keyword evidence="2" id="KW-0158">Chromosome</keyword>
<dbReference type="GO" id="GO:0000783">
    <property type="term" value="C:nuclear telomere cap complex"/>
    <property type="evidence" value="ECO:0007669"/>
    <property type="project" value="TreeGrafter"/>
</dbReference>
<dbReference type="STRING" id="37003.ENSKMAP00000009379"/>
<dbReference type="FunFam" id="1.25.40.210:FF:000001">
    <property type="entry name" value="Telomeric repeat-binding factor"/>
    <property type="match status" value="1"/>
</dbReference>
<keyword evidence="6 10" id="KW-0779">Telomere</keyword>
<evidence type="ECO:0000256" key="6">
    <source>
        <dbReference type="ARBA" id="ARBA00022895"/>
    </source>
</evidence>
<name>A0A3Q3ADT3_KRYMA</name>
<evidence type="ECO:0000313" key="14">
    <source>
        <dbReference type="Ensembl" id="ENSKMAP00000009379.1"/>
    </source>
</evidence>
<keyword evidence="3" id="KW-1017">Isopeptide bond</keyword>
<keyword evidence="4" id="KW-0597">Phosphoprotein</keyword>
<dbReference type="Pfam" id="PF08558">
    <property type="entry name" value="TRF"/>
    <property type="match status" value="1"/>
</dbReference>
<dbReference type="GO" id="GO:0008017">
    <property type="term" value="F:microtubule binding"/>
    <property type="evidence" value="ECO:0007669"/>
    <property type="project" value="TreeGrafter"/>
</dbReference>
<dbReference type="KEGG" id="kmr:108230283"/>
<accession>A0A3Q3ADT3</accession>
<comment type="subcellular location">
    <subcellularLocation>
        <location evidence="1">Chromosome</location>
        <location evidence="1">Telomere</location>
    </subcellularLocation>
    <subcellularLocation>
        <location evidence="10">Nucleus</location>
    </subcellularLocation>
</comment>
<evidence type="ECO:0000256" key="11">
    <source>
        <dbReference type="SAM" id="MobiDB-lite"/>
    </source>
</evidence>
<dbReference type="Gene3D" id="1.10.10.60">
    <property type="entry name" value="Homeodomain-like"/>
    <property type="match status" value="1"/>
</dbReference>
<dbReference type="SUPFAM" id="SSF63600">
    <property type="entry name" value="Telomeric repeat binding factor (TRF) dimerisation domain"/>
    <property type="match status" value="1"/>
</dbReference>
<dbReference type="PROSITE" id="PS51294">
    <property type="entry name" value="HTH_MYB"/>
    <property type="match status" value="1"/>
</dbReference>
<protein>
    <recommendedName>
        <fullName evidence="10">Telomeric repeat-binding factor</fullName>
    </recommendedName>
</protein>
<evidence type="ECO:0000259" key="12">
    <source>
        <dbReference type="PROSITE" id="PS50090"/>
    </source>
</evidence>
<dbReference type="GO" id="GO:0003720">
    <property type="term" value="F:telomerase activity"/>
    <property type="evidence" value="ECO:0007669"/>
    <property type="project" value="TreeGrafter"/>
</dbReference>
<feature type="compositionally biased region" description="Basic residues" evidence="11">
    <location>
        <begin position="247"/>
        <end position="257"/>
    </location>
</feature>
<dbReference type="SUPFAM" id="SSF46689">
    <property type="entry name" value="Homeodomain-like"/>
    <property type="match status" value="1"/>
</dbReference>
<dbReference type="Proteomes" id="UP000264800">
    <property type="component" value="Unplaced"/>
</dbReference>
<keyword evidence="8 10" id="KW-0539">Nucleus</keyword>
<dbReference type="SMART" id="SM00717">
    <property type="entry name" value="SANT"/>
    <property type="match status" value="1"/>
</dbReference>